<protein>
    <submittedName>
        <fullName evidence="2">HXXEE domain-containing protein</fullName>
    </submittedName>
</protein>
<evidence type="ECO:0000313" key="2">
    <source>
        <dbReference type="EMBL" id="PUZ25489.1"/>
    </source>
</evidence>
<name>A0A2T7BGS9_9BACT</name>
<feature type="transmembrane region" description="Helical" evidence="1">
    <location>
        <begin position="5"/>
        <end position="22"/>
    </location>
</feature>
<dbReference type="Proteomes" id="UP000244450">
    <property type="component" value="Unassembled WGS sequence"/>
</dbReference>
<feature type="transmembrane region" description="Helical" evidence="1">
    <location>
        <begin position="123"/>
        <end position="145"/>
    </location>
</feature>
<keyword evidence="1" id="KW-1133">Transmembrane helix</keyword>
<comment type="caution">
    <text evidence="2">The sequence shown here is derived from an EMBL/GenBank/DDBJ whole genome shotgun (WGS) entry which is preliminary data.</text>
</comment>
<accession>A0A2T7BGS9</accession>
<gene>
    <name evidence="2" type="ORF">DCC81_14480</name>
</gene>
<dbReference type="EMBL" id="QCYK01000002">
    <property type="protein sequence ID" value="PUZ25489.1"/>
    <property type="molecule type" value="Genomic_DNA"/>
</dbReference>
<keyword evidence="3" id="KW-1185">Reference proteome</keyword>
<feature type="transmembrane region" description="Helical" evidence="1">
    <location>
        <begin position="93"/>
        <end position="116"/>
    </location>
</feature>
<evidence type="ECO:0000313" key="3">
    <source>
        <dbReference type="Proteomes" id="UP000244450"/>
    </source>
</evidence>
<proteinExistence type="predicted"/>
<dbReference type="RefSeq" id="WP_108687329.1">
    <property type="nucleotide sequence ID" value="NZ_QCYK01000002.1"/>
</dbReference>
<keyword evidence="1" id="KW-0472">Membrane</keyword>
<keyword evidence="1" id="KW-0812">Transmembrane</keyword>
<organism evidence="2 3">
    <name type="scientific">Chitinophaga parva</name>
    <dbReference type="NCBI Taxonomy" id="2169414"/>
    <lineage>
        <taxon>Bacteria</taxon>
        <taxon>Pseudomonadati</taxon>
        <taxon>Bacteroidota</taxon>
        <taxon>Chitinophagia</taxon>
        <taxon>Chitinophagales</taxon>
        <taxon>Chitinophagaceae</taxon>
        <taxon>Chitinophaga</taxon>
    </lineage>
</organism>
<dbReference type="OrthoDB" id="339302at2"/>
<dbReference type="AlphaFoldDB" id="A0A2T7BGS9"/>
<feature type="transmembrane region" description="Helical" evidence="1">
    <location>
        <begin position="151"/>
        <end position="170"/>
    </location>
</feature>
<sequence length="183" mass="20736">MKRDLLLPAIMATVMVVLFSWLSVGLSLVLTFVPAVPVAYWLYWRTCYRHNPDPAKVLPLYLLGICFQLVHFAEEHAYGFDVAFGMLFGGRPYAHNFFVTFNMCAYFLFILGGIGLYKGIKPLMFIAMFFITYGMVGNAIGHVGFCTAVHGYFPGIYTCFFNLFLGAYLVKVLWQDTHSPVVH</sequence>
<evidence type="ECO:0000256" key="1">
    <source>
        <dbReference type="SAM" id="Phobius"/>
    </source>
</evidence>
<reference evidence="2 3" key="1">
    <citation type="submission" date="2018-04" db="EMBL/GenBank/DDBJ databases">
        <title>Chitinophaga fuyangensis sp. nov., isolated from soil in a chemical factory.</title>
        <authorList>
            <person name="Chen K."/>
        </authorList>
    </citation>
    <scope>NUCLEOTIDE SEQUENCE [LARGE SCALE GENOMIC DNA]</scope>
    <source>
        <strain evidence="2 3">LY-1</strain>
    </source>
</reference>
<feature type="transmembrane region" description="Helical" evidence="1">
    <location>
        <begin position="56"/>
        <end position="73"/>
    </location>
</feature>